<evidence type="ECO:0000313" key="1">
    <source>
        <dbReference type="EMBL" id="SMC16701.1"/>
    </source>
</evidence>
<organism evidence="1 2">
    <name type="scientific">Desulfacinum hydrothermale DSM 13146</name>
    <dbReference type="NCBI Taxonomy" id="1121390"/>
    <lineage>
        <taxon>Bacteria</taxon>
        <taxon>Pseudomonadati</taxon>
        <taxon>Thermodesulfobacteriota</taxon>
        <taxon>Syntrophobacteria</taxon>
        <taxon>Syntrophobacterales</taxon>
        <taxon>Syntrophobacteraceae</taxon>
        <taxon>Desulfacinum</taxon>
    </lineage>
</organism>
<keyword evidence="2" id="KW-1185">Reference proteome</keyword>
<protein>
    <submittedName>
        <fullName evidence="1">Uncharacterized protein</fullName>
    </submittedName>
</protein>
<accession>A0A1W1WZY1</accession>
<sequence length="58" mass="6337">MSDVNEPKSRQQFVWVKDRAGNEFICPANALKDAKNADPEELKNCVDDASSPQPFAGG</sequence>
<reference evidence="1 2" key="1">
    <citation type="submission" date="2017-04" db="EMBL/GenBank/DDBJ databases">
        <authorList>
            <person name="Afonso C.L."/>
            <person name="Miller P.J."/>
            <person name="Scott M.A."/>
            <person name="Spackman E."/>
            <person name="Goraichik I."/>
            <person name="Dimitrov K.M."/>
            <person name="Suarez D.L."/>
            <person name="Swayne D.E."/>
        </authorList>
    </citation>
    <scope>NUCLEOTIDE SEQUENCE [LARGE SCALE GENOMIC DNA]</scope>
    <source>
        <strain evidence="1 2">DSM 13146</strain>
    </source>
</reference>
<dbReference type="STRING" id="1121390.SAMN02746041_00141"/>
<dbReference type="EMBL" id="FWXF01000001">
    <property type="protein sequence ID" value="SMC16701.1"/>
    <property type="molecule type" value="Genomic_DNA"/>
</dbReference>
<dbReference type="AlphaFoldDB" id="A0A1W1WZY1"/>
<gene>
    <name evidence="1" type="ORF">SAMN02746041_00141</name>
</gene>
<dbReference type="Proteomes" id="UP000192783">
    <property type="component" value="Unassembled WGS sequence"/>
</dbReference>
<dbReference type="RefSeq" id="WP_170920225.1">
    <property type="nucleotide sequence ID" value="NZ_FWXF01000001.1"/>
</dbReference>
<proteinExistence type="predicted"/>
<evidence type="ECO:0000313" key="2">
    <source>
        <dbReference type="Proteomes" id="UP000192783"/>
    </source>
</evidence>
<name>A0A1W1WZY1_9BACT</name>